<dbReference type="PIRSF" id="PIRSF004982">
    <property type="entry name" value="SlP"/>
    <property type="match status" value="1"/>
</dbReference>
<dbReference type="Pfam" id="PF03843">
    <property type="entry name" value="Slp"/>
    <property type="match status" value="1"/>
</dbReference>
<proteinExistence type="predicted"/>
<accession>A0A7W0HKV0</accession>
<name>A0A7W0HKV0_9BACT</name>
<comment type="caution">
    <text evidence="1">The sequence shown here is derived from an EMBL/GenBank/DDBJ whole genome shotgun (WGS) entry which is preliminary data.</text>
</comment>
<dbReference type="InterPro" id="IPR004658">
    <property type="entry name" value="OMP_Slp"/>
</dbReference>
<evidence type="ECO:0000313" key="1">
    <source>
        <dbReference type="EMBL" id="MBA2881585.1"/>
    </source>
</evidence>
<dbReference type="AlphaFoldDB" id="A0A7W0HKV0"/>
<dbReference type="PANTHER" id="PTHR37530">
    <property type="entry name" value="OUTER MEMBRANE PROTEIN SLP"/>
    <property type="match status" value="1"/>
</dbReference>
<dbReference type="GO" id="GO:0019867">
    <property type="term" value="C:outer membrane"/>
    <property type="evidence" value="ECO:0007669"/>
    <property type="project" value="InterPro"/>
</dbReference>
<protein>
    <submittedName>
        <fullName evidence="1">Outer membrane lipoprotein</fullName>
    </submittedName>
</protein>
<dbReference type="RefSeq" id="WP_181551230.1">
    <property type="nucleotide sequence ID" value="NZ_JACDUS010000004.1"/>
</dbReference>
<organism evidence="1 2">
    <name type="scientific">Desulfosalsimonas propionicica</name>
    <dbReference type="NCBI Taxonomy" id="332175"/>
    <lineage>
        <taxon>Bacteria</taxon>
        <taxon>Pseudomonadati</taxon>
        <taxon>Thermodesulfobacteriota</taxon>
        <taxon>Desulfobacteria</taxon>
        <taxon>Desulfobacterales</taxon>
        <taxon>Desulfosalsimonadaceae</taxon>
        <taxon>Desulfosalsimonas</taxon>
    </lineage>
</organism>
<gene>
    <name evidence="1" type="ORF">HNR65_001912</name>
</gene>
<dbReference type="EMBL" id="JACDUS010000004">
    <property type="protein sequence ID" value="MBA2881585.1"/>
    <property type="molecule type" value="Genomic_DNA"/>
</dbReference>
<dbReference type="Proteomes" id="UP000525298">
    <property type="component" value="Unassembled WGS sequence"/>
</dbReference>
<keyword evidence="2" id="KW-1185">Reference proteome</keyword>
<dbReference type="PANTHER" id="PTHR37530:SF1">
    <property type="entry name" value="OUTER MEMBRANE PROTEIN SLP"/>
    <property type="match status" value="1"/>
</dbReference>
<reference evidence="1 2" key="1">
    <citation type="submission" date="2020-07" db="EMBL/GenBank/DDBJ databases">
        <title>Genomic Encyclopedia of Type Strains, Phase IV (KMG-IV): sequencing the most valuable type-strain genomes for metagenomic binning, comparative biology and taxonomic classification.</title>
        <authorList>
            <person name="Goeker M."/>
        </authorList>
    </citation>
    <scope>NUCLEOTIDE SEQUENCE [LARGE SCALE GENOMIC DNA]</scope>
    <source>
        <strain evidence="1 2">DSM 17721</strain>
    </source>
</reference>
<keyword evidence="1" id="KW-0449">Lipoprotein</keyword>
<evidence type="ECO:0000313" key="2">
    <source>
        <dbReference type="Proteomes" id="UP000525298"/>
    </source>
</evidence>
<sequence length="165" mass="18986">MRLKYFFISLCVLIMMGAWGCGPRVPRDIVQKVTWEGDFRTLQVDTDQYIDEYVIFGGRIISTDNQRDNSEITVLQFPLDSSKRPQMAKESNGRFLIRSDSFLDPEIYAPGKRVTAAGRLIGAETRLIGDYEYAHPIIKGDLWVWEPRENSFPRFHFGLGIGKTF</sequence>